<feature type="compositionally biased region" description="Low complexity" evidence="1">
    <location>
        <begin position="1"/>
        <end position="14"/>
    </location>
</feature>
<dbReference type="SUPFAM" id="SSF46938">
    <property type="entry name" value="CRAL/TRIO N-terminal domain"/>
    <property type="match status" value="1"/>
</dbReference>
<proteinExistence type="predicted"/>
<gene>
    <name evidence="3" type="ORF">EVJ58_g3759</name>
</gene>
<dbReference type="CDD" id="cd00170">
    <property type="entry name" value="SEC14"/>
    <property type="match status" value="1"/>
</dbReference>
<feature type="region of interest" description="Disordered" evidence="1">
    <location>
        <begin position="1"/>
        <end position="40"/>
    </location>
</feature>
<dbReference type="InterPro" id="IPR036273">
    <property type="entry name" value="CRAL/TRIO_N_dom_sf"/>
</dbReference>
<dbReference type="InterPro" id="IPR001251">
    <property type="entry name" value="CRAL-TRIO_dom"/>
</dbReference>
<dbReference type="PROSITE" id="PS50191">
    <property type="entry name" value="CRAL_TRIO"/>
    <property type="match status" value="1"/>
</dbReference>
<dbReference type="SMART" id="SM00516">
    <property type="entry name" value="SEC14"/>
    <property type="match status" value="1"/>
</dbReference>
<dbReference type="AlphaFoldDB" id="A0A4Y9YLC1"/>
<reference evidence="3 4" key="1">
    <citation type="submission" date="2019-01" db="EMBL/GenBank/DDBJ databases">
        <title>Genome sequencing of the rare red list fungi Fomitopsis rosea.</title>
        <authorList>
            <person name="Buettner E."/>
            <person name="Kellner H."/>
        </authorList>
    </citation>
    <scope>NUCLEOTIDE SEQUENCE [LARGE SCALE GENOMIC DNA]</scope>
    <source>
        <strain evidence="3 4">DSM 105464</strain>
    </source>
</reference>
<dbReference type="Proteomes" id="UP000298390">
    <property type="component" value="Unassembled WGS sequence"/>
</dbReference>
<dbReference type="PANTHER" id="PTHR45824">
    <property type="entry name" value="GH16843P"/>
    <property type="match status" value="1"/>
</dbReference>
<dbReference type="InterPro" id="IPR052578">
    <property type="entry name" value="PI_Transfer_CRAL-TRIO"/>
</dbReference>
<dbReference type="GO" id="GO:0008526">
    <property type="term" value="F:phosphatidylinositol transfer activity"/>
    <property type="evidence" value="ECO:0007669"/>
    <property type="project" value="TreeGrafter"/>
</dbReference>
<dbReference type="STRING" id="34475.A0A4Y9YLC1"/>
<dbReference type="EMBL" id="SEKV01000160">
    <property type="protein sequence ID" value="TFY62588.1"/>
    <property type="molecule type" value="Genomic_DNA"/>
</dbReference>
<evidence type="ECO:0000313" key="4">
    <source>
        <dbReference type="Proteomes" id="UP000298390"/>
    </source>
</evidence>
<feature type="domain" description="CRAL-TRIO" evidence="2">
    <location>
        <begin position="110"/>
        <end position="245"/>
    </location>
</feature>
<protein>
    <recommendedName>
        <fullName evidence="2">CRAL-TRIO domain-containing protein</fullName>
    </recommendedName>
</protein>
<dbReference type="Gene3D" id="3.40.525.10">
    <property type="entry name" value="CRAL-TRIO lipid binding domain"/>
    <property type="match status" value="1"/>
</dbReference>
<organism evidence="3 4">
    <name type="scientific">Rhodofomes roseus</name>
    <dbReference type="NCBI Taxonomy" id="34475"/>
    <lineage>
        <taxon>Eukaryota</taxon>
        <taxon>Fungi</taxon>
        <taxon>Dikarya</taxon>
        <taxon>Basidiomycota</taxon>
        <taxon>Agaricomycotina</taxon>
        <taxon>Agaricomycetes</taxon>
        <taxon>Polyporales</taxon>
        <taxon>Rhodofomes</taxon>
    </lineage>
</organism>
<evidence type="ECO:0000259" key="2">
    <source>
        <dbReference type="PROSITE" id="PS50191"/>
    </source>
</evidence>
<comment type="caution">
    <text evidence="3">The sequence shown here is derived from an EMBL/GenBank/DDBJ whole genome shotgun (WGS) entry which is preliminary data.</text>
</comment>
<dbReference type="PANTHER" id="PTHR45824:SF29">
    <property type="entry name" value="GH16843P"/>
    <property type="match status" value="1"/>
</dbReference>
<dbReference type="SUPFAM" id="SSF52087">
    <property type="entry name" value="CRAL/TRIO domain"/>
    <property type="match status" value="1"/>
</dbReference>
<sequence>MSVFSKKSSASAASDAERVYEPLPIPQLPEKLESPPKELELTSEQEKVFDEVLEHFAAEDYQLPCEEDRSLKEAEKFWLWASAKSAVKRLEETLIWRREYGVYDMITADHVEPEALTGKMILFGYDQGGRPALYLRPSKQNTEENPKQLHFVVWALERCEDLMGPGIENLTLMVDFADRAKNPSMQTSRATLNILQNHYPERLGRALVVNVPWLVHAFLKLIMPFVDPRTRDKIRFNPDCIKEGLFAPDMLMREWGRRVRLRVRPRAHRLEVWREMGAKVGIREWDIKVKEGEIEGEGQGQAENQDVAVADRSEAATLSDGVRGIDLKQVDETDAIVESEPQAVAIAT</sequence>
<dbReference type="Pfam" id="PF00650">
    <property type="entry name" value="CRAL_TRIO"/>
    <property type="match status" value="1"/>
</dbReference>
<name>A0A4Y9YLC1_9APHY</name>
<dbReference type="InterPro" id="IPR036865">
    <property type="entry name" value="CRAL-TRIO_dom_sf"/>
</dbReference>
<feature type="compositionally biased region" description="Basic and acidic residues" evidence="1">
    <location>
        <begin position="30"/>
        <end position="40"/>
    </location>
</feature>
<evidence type="ECO:0000256" key="1">
    <source>
        <dbReference type="SAM" id="MobiDB-lite"/>
    </source>
</evidence>
<accession>A0A4Y9YLC1</accession>
<evidence type="ECO:0000313" key="3">
    <source>
        <dbReference type="EMBL" id="TFY62588.1"/>
    </source>
</evidence>